<feature type="region of interest" description="Disordered" evidence="1">
    <location>
        <begin position="122"/>
        <end position="141"/>
    </location>
</feature>
<evidence type="ECO:0000313" key="4">
    <source>
        <dbReference type="EMBL" id="RDB72008.1"/>
    </source>
</evidence>
<dbReference type="EMBL" id="PPTX01000002">
    <property type="protein sequence ID" value="RDB81490.1"/>
    <property type="molecule type" value="Genomic_DNA"/>
</dbReference>
<feature type="signal peptide" evidence="2">
    <location>
        <begin position="1"/>
        <end position="29"/>
    </location>
</feature>
<dbReference type="EMBL" id="PPTY01000008">
    <property type="protein sequence ID" value="RDB86399.1"/>
    <property type="molecule type" value="Genomic_DNA"/>
</dbReference>
<protein>
    <submittedName>
        <fullName evidence="4">Uncharacterized protein</fullName>
    </submittedName>
</protein>
<organism evidence="4 11">
    <name type="scientific">Eggerthella lenta</name>
    <name type="common">Eubacterium lentum</name>
    <dbReference type="NCBI Taxonomy" id="84112"/>
    <lineage>
        <taxon>Bacteria</taxon>
        <taxon>Bacillati</taxon>
        <taxon>Actinomycetota</taxon>
        <taxon>Coriobacteriia</taxon>
        <taxon>Eggerthellales</taxon>
        <taxon>Eggerthellaceae</taxon>
        <taxon>Eggerthella</taxon>
    </lineage>
</organism>
<keyword evidence="2" id="KW-0732">Signal</keyword>
<gene>
    <name evidence="7" type="ORF">C1853_09475</name>
    <name evidence="6" type="ORF">C1871_06850</name>
    <name evidence="5" type="ORF">C1872_02115</name>
    <name evidence="4" type="ORF">C1875_04775</name>
    <name evidence="3" type="ORF">GO726_01145</name>
</gene>
<dbReference type="Proteomes" id="UP000436429">
    <property type="component" value="Unassembled WGS sequence"/>
</dbReference>
<evidence type="ECO:0000313" key="12">
    <source>
        <dbReference type="Proteomes" id="UP000436429"/>
    </source>
</evidence>
<name>A0A369ML41_EGGLN</name>
<dbReference type="EMBL" id="PPTU01000005">
    <property type="protein sequence ID" value="RDB72008.1"/>
    <property type="molecule type" value="Genomic_DNA"/>
</dbReference>
<evidence type="ECO:0000313" key="6">
    <source>
        <dbReference type="EMBL" id="RDB86399.1"/>
    </source>
</evidence>
<dbReference type="AlphaFoldDB" id="A0A369ML41"/>
<feature type="chain" id="PRO_5044389177" evidence="2">
    <location>
        <begin position="30"/>
        <end position="153"/>
    </location>
</feature>
<evidence type="ECO:0000313" key="5">
    <source>
        <dbReference type="EMBL" id="RDB81490.1"/>
    </source>
</evidence>
<evidence type="ECO:0000313" key="8">
    <source>
        <dbReference type="Proteomes" id="UP000253752"/>
    </source>
</evidence>
<dbReference type="RefSeq" id="WP_009305389.1">
    <property type="nucleotide sequence ID" value="NZ_AP031442.1"/>
</dbReference>
<dbReference type="Proteomes" id="UP000253915">
    <property type="component" value="Unassembled WGS sequence"/>
</dbReference>
<reference evidence="8 9" key="1">
    <citation type="journal article" date="2018" name="Elife">
        <title>Discovery and characterization of a prevalent human gut bacterial enzyme sufficient for the inactivation of a family of plant toxins.</title>
        <authorList>
            <person name="Koppel N."/>
            <person name="Bisanz J.E."/>
            <person name="Pandelia M.E."/>
            <person name="Turnbaugh P.J."/>
            <person name="Balskus E.P."/>
        </authorList>
    </citation>
    <scope>NUCLEOTIDE SEQUENCE [LARGE SCALE GENOMIC DNA]</scope>
    <source>
        <strain evidence="7 10">16A</strain>
        <strain evidence="6 9">FAA1-1-60AUCSF</strain>
        <strain evidence="5 8">MR1 #12</strain>
        <strain evidence="4 11">W1 BHI 6</strain>
    </source>
</reference>
<reference evidence="3 12" key="2">
    <citation type="submission" date="2019-11" db="EMBL/GenBank/DDBJ databases">
        <title>Whole genome shotgun sequencing (WGS) data from Adlercreutzia equolifaciens ResAG-91, Eggerthella lenta MRI-F36, MRI-F37, MRI-F40, ResAG-49, ResAG-88, ResAG-121, ResAG-145, and Gordonibacter sp. ResAG-5, ResAG-26, ResAG-43, ResAG-50, ResAG-59.</title>
        <authorList>
            <person name="Stoll D.A."/>
            <person name="Danylec N."/>
            <person name="Franz C.M.A.P."/>
            <person name="Huch M."/>
        </authorList>
    </citation>
    <scope>NUCLEOTIDE SEQUENCE [LARGE SCALE GENOMIC DNA]</scope>
    <source>
        <strain evidence="3 12">ResAG-88</strain>
    </source>
</reference>
<dbReference type="EMBL" id="WPOM01000002">
    <property type="protein sequence ID" value="MVN31787.1"/>
    <property type="molecule type" value="Genomic_DNA"/>
</dbReference>
<evidence type="ECO:0000256" key="2">
    <source>
        <dbReference type="SAM" id="SignalP"/>
    </source>
</evidence>
<accession>A0A369ML41</accession>
<dbReference type="Proteomes" id="UP000253752">
    <property type="component" value="Unassembled WGS sequence"/>
</dbReference>
<evidence type="ECO:0000313" key="11">
    <source>
        <dbReference type="Proteomes" id="UP000253970"/>
    </source>
</evidence>
<evidence type="ECO:0000313" key="9">
    <source>
        <dbReference type="Proteomes" id="UP000253857"/>
    </source>
</evidence>
<comment type="caution">
    <text evidence="4">The sequence shown here is derived from an EMBL/GenBank/DDBJ whole genome shotgun (WGS) entry which is preliminary data.</text>
</comment>
<dbReference type="Proteomes" id="UP000253857">
    <property type="component" value="Unassembled WGS sequence"/>
</dbReference>
<evidence type="ECO:0000313" key="3">
    <source>
        <dbReference type="EMBL" id="MVN31787.1"/>
    </source>
</evidence>
<dbReference type="GeneID" id="69512377"/>
<sequence length="153" mass="15752">MANVAWGKKILAVAVLSCLCASIAVPAYAFYYVHGEENVAATSKGVIEVTCTVDETAQGGGVKTSLIIVPEGSTAAACLDESVVSSNSQNGLAAIHDYSVSSLADELSGKQYTCTVHKADSQKPGTHTAFDGSGTEGESTPLERFDSVVFTVA</sequence>
<evidence type="ECO:0000256" key="1">
    <source>
        <dbReference type="SAM" id="MobiDB-lite"/>
    </source>
</evidence>
<evidence type="ECO:0000313" key="7">
    <source>
        <dbReference type="EMBL" id="RDC37672.1"/>
    </source>
</evidence>
<proteinExistence type="predicted"/>
<dbReference type="EMBL" id="PPUQ01000011">
    <property type="protein sequence ID" value="RDC37672.1"/>
    <property type="molecule type" value="Genomic_DNA"/>
</dbReference>
<dbReference type="Proteomes" id="UP000253970">
    <property type="component" value="Unassembled WGS sequence"/>
</dbReference>
<evidence type="ECO:0000313" key="10">
    <source>
        <dbReference type="Proteomes" id="UP000253915"/>
    </source>
</evidence>